<organism evidence="2 4">
    <name type="scientific">Cyberlindnera jadinii (strain ATCC 18201 / CBS 1600 / BCRC 20928 / JCM 3617 / NBRC 0987 / NRRL Y-1542)</name>
    <name type="common">Torula yeast</name>
    <name type="synonym">Candida utilis</name>
    <dbReference type="NCBI Taxonomy" id="983966"/>
    <lineage>
        <taxon>Eukaryota</taxon>
        <taxon>Fungi</taxon>
        <taxon>Dikarya</taxon>
        <taxon>Ascomycota</taxon>
        <taxon>Saccharomycotina</taxon>
        <taxon>Saccharomycetes</taxon>
        <taxon>Phaffomycetales</taxon>
        <taxon>Phaffomycetaceae</taxon>
        <taxon>Cyberlindnera</taxon>
    </lineage>
</organism>
<dbReference type="AlphaFoldDB" id="A0A0H5C2W5"/>
<feature type="compositionally biased region" description="Acidic residues" evidence="1">
    <location>
        <begin position="98"/>
        <end position="116"/>
    </location>
</feature>
<evidence type="ECO:0000313" key="3">
    <source>
        <dbReference type="EMBL" id="ODV72826.1"/>
    </source>
</evidence>
<sequence length="406" mass="47152">MFEYSVKRFKRAKDERTLKALNLWHRTQLEQERKRCLEDEDGDEDQGIDCSHSEFTEQIKDIPPEDTFETWVLEREINISTFINQQQQHEEPRHGAQGDDDDNDDEADTDFGSDDDTLEKARVEYEGLRNLTRSSELSNARTQFMVRVRGLEVLPAVSITNMDKQSDLLSTETSYLKRHAEVLNKIMHLCVLRQDWRRAYRCFTLLIRCNNIDILSIWPIGLEVITRVAELEYIESGNDGSEYNLRVYGTDSSPLKIFKDEQFLLWLLNFYPGSKVLDKHRVLHLALRGGTADTAPYFVVTLIWTIIMKRNFTMVNDKLSEMLSKKPFIRDGVFYFLQGLSYQLEASTIVNSEPDSIDQGKVLKLVNSSQKFLEEAKTLGAEFPEKLIQNELDLIKLRLSELDDSD</sequence>
<dbReference type="GO" id="GO:0042790">
    <property type="term" value="P:nucleolar large rRNA transcription by RNA polymerase I"/>
    <property type="evidence" value="ECO:0007669"/>
    <property type="project" value="TreeGrafter"/>
</dbReference>
<gene>
    <name evidence="2" type="ORF">BN1211_2432</name>
    <name evidence="3" type="ORF">CYBJADRAFT_190797</name>
</gene>
<accession>A0A0H5C2W5</accession>
<evidence type="ECO:0000313" key="5">
    <source>
        <dbReference type="Proteomes" id="UP000094389"/>
    </source>
</evidence>
<reference evidence="3 5" key="3">
    <citation type="journal article" date="2016" name="Proc. Natl. Acad. Sci. U.S.A.">
        <title>Comparative genomics of biotechnologically important yeasts.</title>
        <authorList>
            <person name="Riley R."/>
            <person name="Haridas S."/>
            <person name="Wolfe K.H."/>
            <person name="Lopes M.R."/>
            <person name="Hittinger C.T."/>
            <person name="Goeker M."/>
            <person name="Salamov A.A."/>
            <person name="Wisecaver J.H."/>
            <person name="Long T.M."/>
            <person name="Calvey C.H."/>
            <person name="Aerts A.L."/>
            <person name="Barry K.W."/>
            <person name="Choi C."/>
            <person name="Clum A."/>
            <person name="Coughlan A.Y."/>
            <person name="Deshpande S."/>
            <person name="Douglass A.P."/>
            <person name="Hanson S.J."/>
            <person name="Klenk H.-P."/>
            <person name="LaButti K.M."/>
            <person name="Lapidus A."/>
            <person name="Lindquist E.A."/>
            <person name="Lipzen A.M."/>
            <person name="Meier-Kolthoff J.P."/>
            <person name="Ohm R.A."/>
            <person name="Otillar R.P."/>
            <person name="Pangilinan J.L."/>
            <person name="Peng Y."/>
            <person name="Rokas A."/>
            <person name="Rosa C.A."/>
            <person name="Scheuner C."/>
            <person name="Sibirny A.A."/>
            <person name="Slot J.C."/>
            <person name="Stielow J.B."/>
            <person name="Sun H."/>
            <person name="Kurtzman C.P."/>
            <person name="Blackwell M."/>
            <person name="Grigoriev I.V."/>
            <person name="Jeffries T.W."/>
        </authorList>
    </citation>
    <scope>NUCLEOTIDE SEQUENCE [LARGE SCALE GENOMIC DNA]</scope>
    <source>
        <strain evidence="5">ATCC 18201 / CBS 1600 / BCRC 20928 / JCM 3617 / NBRC 0987 / NRRL Y-1542</strain>
        <strain evidence="3">NRRL Y-1542</strain>
    </source>
</reference>
<dbReference type="PANTHER" id="PTHR28244:SF1">
    <property type="entry name" value="RNA POLYMERASE I-SPECIFIC TRANSCRIPTION INITIATION FACTOR RRN11"/>
    <property type="match status" value="1"/>
</dbReference>
<proteinExistence type="predicted"/>
<accession>A0A1E4S000</accession>
<dbReference type="Proteomes" id="UP000094389">
    <property type="component" value="Unassembled WGS sequence"/>
</dbReference>
<dbReference type="GO" id="GO:0017025">
    <property type="term" value="F:TBP-class protein binding"/>
    <property type="evidence" value="ECO:0007669"/>
    <property type="project" value="TreeGrafter"/>
</dbReference>
<reference evidence="4" key="2">
    <citation type="journal article" date="2015" name="J. Biotechnol.">
        <title>The structure of the Cyberlindnera jadinii genome and its relation to Candida utilis analyzed by the occurrence of single nucleotide polymorphisms.</title>
        <authorList>
            <person name="Rupp O."/>
            <person name="Brinkrolf K."/>
            <person name="Buerth C."/>
            <person name="Kunigo M."/>
            <person name="Schneider J."/>
            <person name="Jaenicke S."/>
            <person name="Goesmann A."/>
            <person name="Puehler A."/>
            <person name="Jaeger K.-E."/>
            <person name="Ernst J.F."/>
        </authorList>
    </citation>
    <scope>NUCLEOTIDE SEQUENCE [LARGE SCALE GENOMIC DNA]</scope>
    <source>
        <strain evidence="4">ATCC 18201 / CBS 1600 / BCRC 20928 / JCM 3617 / NBRC 0987 / NRRL Y-1542</strain>
    </source>
</reference>
<dbReference type="InterPro" id="IPR007224">
    <property type="entry name" value="TIF_Rrn11"/>
</dbReference>
<dbReference type="EMBL" id="KV453933">
    <property type="protein sequence ID" value="ODV72826.1"/>
    <property type="molecule type" value="Genomic_DNA"/>
</dbReference>
<dbReference type="InterPro" id="IPR053029">
    <property type="entry name" value="RNA_pol_I-specific_init_factor"/>
</dbReference>
<evidence type="ECO:0008006" key="6">
    <source>
        <dbReference type="Google" id="ProtNLM"/>
    </source>
</evidence>
<dbReference type="GO" id="GO:0001164">
    <property type="term" value="F:RNA polymerase I core promoter sequence-specific DNA binding"/>
    <property type="evidence" value="ECO:0007669"/>
    <property type="project" value="InterPro"/>
</dbReference>
<feature type="region of interest" description="Disordered" evidence="1">
    <location>
        <begin position="85"/>
        <end position="116"/>
    </location>
</feature>
<evidence type="ECO:0000256" key="1">
    <source>
        <dbReference type="SAM" id="MobiDB-lite"/>
    </source>
</evidence>
<evidence type="ECO:0000313" key="2">
    <source>
        <dbReference type="EMBL" id="CEP22156.1"/>
    </source>
</evidence>
<dbReference type="Proteomes" id="UP000038830">
    <property type="component" value="Unassembled WGS sequence"/>
</dbReference>
<dbReference type="PANTHER" id="PTHR28244">
    <property type="entry name" value="RNA POLYMERASE I-SPECIFIC TRANSCRIPTION INITIATION FACTOR RRN11"/>
    <property type="match status" value="1"/>
</dbReference>
<dbReference type="STRING" id="983966.A0A0H5C2W5"/>
<dbReference type="EMBL" id="CDQK01000003">
    <property type="protein sequence ID" value="CEP22156.1"/>
    <property type="molecule type" value="Genomic_DNA"/>
</dbReference>
<reference evidence="2" key="1">
    <citation type="submission" date="2014-12" db="EMBL/GenBank/DDBJ databases">
        <authorList>
            <person name="Jaenicke S."/>
        </authorList>
    </citation>
    <scope>NUCLEOTIDE SEQUENCE [LARGE SCALE GENOMIC DNA]</scope>
    <source>
        <strain evidence="2">CBS1600</strain>
    </source>
</reference>
<keyword evidence="5" id="KW-1185">Reference proteome</keyword>
<dbReference type="GO" id="GO:0001181">
    <property type="term" value="F:RNA polymerase I general transcription initiation factor activity"/>
    <property type="evidence" value="ECO:0007669"/>
    <property type="project" value="InterPro"/>
</dbReference>
<dbReference type="Pfam" id="PF04090">
    <property type="entry name" value="Rrn11"/>
    <property type="match status" value="1"/>
</dbReference>
<dbReference type="GO" id="GO:0070860">
    <property type="term" value="C:RNA polymerase I core factor complex"/>
    <property type="evidence" value="ECO:0007669"/>
    <property type="project" value="TreeGrafter"/>
</dbReference>
<evidence type="ECO:0000313" key="4">
    <source>
        <dbReference type="Proteomes" id="UP000038830"/>
    </source>
</evidence>
<dbReference type="OrthoDB" id="2159786at2759"/>
<name>A0A0H5C2W5_CYBJN</name>
<feature type="compositionally biased region" description="Basic and acidic residues" evidence="1">
    <location>
        <begin position="88"/>
        <end position="97"/>
    </location>
</feature>
<protein>
    <recommendedName>
        <fullName evidence="6">RNA polymerase I-specific transcription initiation factor RRN11</fullName>
    </recommendedName>
</protein>